<keyword evidence="5 17" id="KW-0812">Transmembrane</keyword>
<dbReference type="InterPro" id="IPR003987">
    <property type="entry name" value="ICAM_VCAM_N"/>
</dbReference>
<dbReference type="PRINTS" id="PR01472">
    <property type="entry name" value="ICAMVCAM1"/>
</dbReference>
<dbReference type="InterPro" id="IPR013098">
    <property type="entry name" value="Ig_I-set"/>
</dbReference>
<feature type="domain" description="Ig-like" evidence="19">
    <location>
        <begin position="508"/>
        <end position="592"/>
    </location>
</feature>
<dbReference type="Pfam" id="PF07679">
    <property type="entry name" value="I-set"/>
    <property type="match status" value="1"/>
</dbReference>
<evidence type="ECO:0000256" key="2">
    <source>
        <dbReference type="ARBA" id="ARBA00004613"/>
    </source>
</evidence>
<evidence type="ECO:0000256" key="16">
    <source>
        <dbReference type="ARBA" id="ARBA00071085"/>
    </source>
</evidence>
<dbReference type="AlphaFoldDB" id="A0A2K5UM62"/>
<evidence type="ECO:0000256" key="7">
    <source>
        <dbReference type="ARBA" id="ARBA00022737"/>
    </source>
</evidence>
<feature type="domain" description="Ig-like" evidence="19">
    <location>
        <begin position="25"/>
        <end position="105"/>
    </location>
</feature>
<dbReference type="Pfam" id="PF05790">
    <property type="entry name" value="C2-set"/>
    <property type="match status" value="2"/>
</dbReference>
<reference evidence="20" key="2">
    <citation type="submission" date="2025-08" db="UniProtKB">
        <authorList>
            <consortium name="Ensembl"/>
        </authorList>
    </citation>
    <scope>IDENTIFICATION</scope>
</reference>
<dbReference type="PRINTS" id="PR01474">
    <property type="entry name" value="VCAM1"/>
</dbReference>
<dbReference type="PANTHER" id="PTHR13771:SF14">
    <property type="entry name" value="VASCULAR CELL ADHESION PROTEIN 1"/>
    <property type="match status" value="1"/>
</dbReference>
<dbReference type="InterPro" id="IPR003598">
    <property type="entry name" value="Ig_sub2"/>
</dbReference>
<evidence type="ECO:0000256" key="4">
    <source>
        <dbReference type="ARBA" id="ARBA00022525"/>
    </source>
</evidence>
<organism evidence="20 21">
    <name type="scientific">Macaca fascicularis</name>
    <name type="common">Crab-eating macaque</name>
    <name type="synonym">Cynomolgus monkey</name>
    <dbReference type="NCBI Taxonomy" id="9541"/>
    <lineage>
        <taxon>Eukaryota</taxon>
        <taxon>Metazoa</taxon>
        <taxon>Chordata</taxon>
        <taxon>Craniata</taxon>
        <taxon>Vertebrata</taxon>
        <taxon>Euteleostomi</taxon>
        <taxon>Mammalia</taxon>
        <taxon>Eutheria</taxon>
        <taxon>Euarchontoglires</taxon>
        <taxon>Primates</taxon>
        <taxon>Haplorrhini</taxon>
        <taxon>Catarrhini</taxon>
        <taxon>Cercopithecidae</taxon>
        <taxon>Cercopithecinae</taxon>
        <taxon>Macaca</taxon>
    </lineage>
</organism>
<dbReference type="FunFam" id="2.60.40.10:FF:000782">
    <property type="entry name" value="Vascular cell adhesion molecule 1"/>
    <property type="match status" value="2"/>
</dbReference>
<evidence type="ECO:0000256" key="18">
    <source>
        <dbReference type="SAM" id="SignalP"/>
    </source>
</evidence>
<evidence type="ECO:0000256" key="14">
    <source>
        <dbReference type="ARBA" id="ARBA00023319"/>
    </source>
</evidence>
<keyword evidence="13" id="KW-0325">Glycoprotein</keyword>
<dbReference type="FunFam" id="2.60.40.10:FF:000671">
    <property type="entry name" value="Vascular cell adhesion molecule 1"/>
    <property type="match status" value="2"/>
</dbReference>
<reference evidence="20 21" key="1">
    <citation type="submission" date="2013-03" db="EMBL/GenBank/DDBJ databases">
        <authorList>
            <person name="Warren W."/>
            <person name="Wilson R.K."/>
        </authorList>
    </citation>
    <scope>NUCLEOTIDE SEQUENCE</scope>
</reference>
<feature type="chain" id="PRO_5030051024" description="Vascular cell adhesion protein 1" evidence="18">
    <location>
        <begin position="25"/>
        <end position="647"/>
    </location>
</feature>
<keyword evidence="11 17" id="KW-0472">Membrane</keyword>
<dbReference type="InterPro" id="IPR007110">
    <property type="entry name" value="Ig-like_dom"/>
</dbReference>
<dbReference type="Proteomes" id="UP000233100">
    <property type="component" value="Chromosome 1"/>
</dbReference>
<evidence type="ECO:0000256" key="3">
    <source>
        <dbReference type="ARBA" id="ARBA00022475"/>
    </source>
</evidence>
<feature type="signal peptide" evidence="18">
    <location>
        <begin position="1"/>
        <end position="24"/>
    </location>
</feature>
<keyword evidence="21" id="KW-1185">Reference proteome</keyword>
<name>A0A2K5UM62_MACFA</name>
<evidence type="ECO:0000313" key="20">
    <source>
        <dbReference type="Ensembl" id="ENSMFAP00000013499.2"/>
    </source>
</evidence>
<reference evidence="20" key="3">
    <citation type="submission" date="2025-09" db="UniProtKB">
        <authorList>
            <consortium name="Ensembl"/>
        </authorList>
    </citation>
    <scope>IDENTIFICATION</scope>
</reference>
<dbReference type="GeneTree" id="ENSGT00940000156511"/>
<dbReference type="Pfam" id="PF00047">
    <property type="entry name" value="ig"/>
    <property type="match status" value="1"/>
</dbReference>
<gene>
    <name evidence="20" type="primary">VCAM1</name>
</gene>
<evidence type="ECO:0000313" key="21">
    <source>
        <dbReference type="Proteomes" id="UP000233100"/>
    </source>
</evidence>
<dbReference type="SMART" id="SM00408">
    <property type="entry name" value="IGc2"/>
    <property type="match status" value="4"/>
</dbReference>
<dbReference type="InterPro" id="IPR047012">
    <property type="entry name" value="ICAM_VCAM"/>
</dbReference>
<keyword evidence="9" id="KW-0130">Cell adhesion</keyword>
<dbReference type="Bgee" id="ENSMFAG00000028887">
    <property type="expression patterns" value="Expressed in spleen and 13 other cell types or tissues"/>
</dbReference>
<keyword evidence="7" id="KW-0677">Repeat</keyword>
<evidence type="ECO:0000256" key="13">
    <source>
        <dbReference type="ARBA" id="ARBA00023180"/>
    </source>
</evidence>
<dbReference type="SUPFAM" id="SSF48726">
    <property type="entry name" value="Immunoglobulin"/>
    <property type="match status" value="6"/>
</dbReference>
<dbReference type="SMART" id="SM00409">
    <property type="entry name" value="IG"/>
    <property type="match status" value="4"/>
</dbReference>
<dbReference type="GO" id="GO:0098609">
    <property type="term" value="P:cell-cell adhesion"/>
    <property type="evidence" value="ECO:0007669"/>
    <property type="project" value="InterPro"/>
</dbReference>
<evidence type="ECO:0000256" key="15">
    <source>
        <dbReference type="ARBA" id="ARBA00053967"/>
    </source>
</evidence>
<dbReference type="CDD" id="cd07689">
    <property type="entry name" value="IgC2_VCAM-1"/>
    <property type="match status" value="1"/>
</dbReference>
<dbReference type="PROSITE" id="PS50835">
    <property type="entry name" value="IG_LIKE"/>
    <property type="match status" value="4"/>
</dbReference>
<dbReference type="Gene3D" id="2.60.40.10">
    <property type="entry name" value="Immunoglobulins"/>
    <property type="match status" value="6"/>
</dbReference>
<dbReference type="InterPro" id="IPR036179">
    <property type="entry name" value="Ig-like_dom_sf"/>
</dbReference>
<evidence type="ECO:0000256" key="5">
    <source>
        <dbReference type="ARBA" id="ARBA00022692"/>
    </source>
</evidence>
<evidence type="ECO:0000256" key="1">
    <source>
        <dbReference type="ARBA" id="ARBA00004251"/>
    </source>
</evidence>
<keyword evidence="12" id="KW-1015">Disulfide bond</keyword>
<protein>
    <recommendedName>
        <fullName evidence="16">Vascular cell adhesion protein 1</fullName>
    </recommendedName>
</protein>
<dbReference type="CDD" id="cd20943">
    <property type="entry name" value="IgI_VCAM-1"/>
    <property type="match status" value="1"/>
</dbReference>
<dbReference type="Pfam" id="PF13927">
    <property type="entry name" value="Ig_3"/>
    <property type="match status" value="2"/>
</dbReference>
<dbReference type="CDD" id="cd00096">
    <property type="entry name" value="Ig"/>
    <property type="match status" value="1"/>
</dbReference>
<comment type="function">
    <text evidence="15">Cell adhesion glycoprotein predominantly expressed on the surface of endothelial cells that plays an important role in immune surveillance and inflammation. Acts as a major regulator of leukocyte adhesion to the endothelium through interaction with different types of integrins. During inflammatory responses, binds ligands on the surface of activated endothelial cells to initiate the activation of calcium channels and the plasma membrane-associated small GTPase RAC1 leading to leukocyte transendothelial migration. Also serves as a quality-control checkpoint for entry into bone marrow by providing a 'don't-eat-me' stamping in the context of major histocompatibility complex (MHC) class-I presentation.</text>
</comment>
<keyword evidence="8" id="KW-0832">Ubl conjugation</keyword>
<dbReference type="GO" id="GO:0005886">
    <property type="term" value="C:plasma membrane"/>
    <property type="evidence" value="ECO:0007669"/>
    <property type="project" value="UniProtKB-SubCell"/>
</dbReference>
<dbReference type="GO" id="GO:0005576">
    <property type="term" value="C:extracellular region"/>
    <property type="evidence" value="ECO:0007669"/>
    <property type="project" value="UniProtKB-SubCell"/>
</dbReference>
<comment type="subcellular location">
    <subcellularLocation>
        <location evidence="1">Cell membrane</location>
        <topology evidence="1">Single-pass type I membrane protein</topology>
    </subcellularLocation>
    <subcellularLocation>
        <location evidence="2">Secreted</location>
    </subcellularLocation>
</comment>
<evidence type="ECO:0000256" key="11">
    <source>
        <dbReference type="ARBA" id="ARBA00023136"/>
    </source>
</evidence>
<dbReference type="InterPro" id="IPR013783">
    <property type="entry name" value="Ig-like_fold"/>
</dbReference>
<keyword evidence="4" id="KW-0964">Secreted</keyword>
<keyword evidence="3" id="KW-1003">Cell membrane</keyword>
<dbReference type="FunFam" id="2.60.40.10:FF:000817">
    <property type="entry name" value="Vascular cell adhesion molecule 1"/>
    <property type="match status" value="1"/>
</dbReference>
<dbReference type="InterPro" id="IPR003599">
    <property type="entry name" value="Ig_sub"/>
</dbReference>
<sequence>MPGKMVMIFGASNILWIMFAASQAFKIETTPESKSLAQIGDSVSLTCSTTGCESPSFSWRTQIDSPLNGKVRNEGTTSTLTMNPVSFGNEHSYLCTATCGSRKLEKGIQVEIYSFPRDPEIHLSGPLEAGKPITVKCLVADVYPFDRLEIDLMKGDHLMKSQEFLEDADRKSLETKSLEVTFTPVIEDIGKVLVCRAKLHIDEMDSVPTEREAVEELQVYISPKNTVISVNPSTRLQEGGSVTMTCSSEGLPPPEIFWSKKLDNGNLQHLSGNATLTLIAMRMEDSGIYVCEGVNLIGKNRKEVELIVQAFPRDPEIEMRGVLVSESPITVSCKVSSVYPLDRLEIELLKGETVLENKEFLEDTDMKSLENKSLEATFIPTTEDTGKALVCQAKLHMDEMEFEPKQRQSTQTLYVNVAPRDTTILVSPSSILEEGSSVNMTCLSHGLPAPKILWSRQLPNGELQSLSEDATLNLISTKMEDSGVYVCEGINQAGRSRKEVELIIQATPKDIKLTAFPSESVKEGDTVIISCTCGNVPETWIILKKKAQTGDTVLKSIDGAYTIQKAQLKDAGVYECESKNKVGSQLRSLTLDVQGRENNKDYFSPELLMLYCASSLIIPAVGMIIYFARKANMKGSYSLVEAQKSKV</sequence>
<keyword evidence="14" id="KW-0393">Immunoglobulin domain</keyword>
<dbReference type="Ensembl" id="ENSMFAT00000063397.2">
    <property type="protein sequence ID" value="ENSMFAP00000013499.2"/>
    <property type="gene ID" value="ENSMFAG00000028887.2"/>
</dbReference>
<dbReference type="InterPro" id="IPR003989">
    <property type="entry name" value="VCAM-1"/>
</dbReference>
<feature type="domain" description="Ig-like" evidence="19">
    <location>
        <begin position="419"/>
        <end position="503"/>
    </location>
</feature>
<feature type="transmembrane region" description="Helical" evidence="17">
    <location>
        <begin position="608"/>
        <end position="628"/>
    </location>
</feature>
<evidence type="ECO:0000256" key="8">
    <source>
        <dbReference type="ARBA" id="ARBA00022843"/>
    </source>
</evidence>
<proteinExistence type="predicted"/>
<accession>A0A2K5UM62</accession>
<dbReference type="GO" id="GO:0005178">
    <property type="term" value="F:integrin binding"/>
    <property type="evidence" value="ECO:0007669"/>
    <property type="project" value="InterPro"/>
</dbReference>
<keyword evidence="6 18" id="KW-0732">Signal</keyword>
<dbReference type="PANTHER" id="PTHR13771">
    <property type="entry name" value="INTERCELLULAR ADHESION MOLECULE"/>
    <property type="match status" value="1"/>
</dbReference>
<dbReference type="VEuPathDB" id="HostDB:ENSMFAG00000028887"/>
<evidence type="ECO:0000256" key="9">
    <source>
        <dbReference type="ARBA" id="ARBA00022889"/>
    </source>
</evidence>
<dbReference type="InterPro" id="IPR008424">
    <property type="entry name" value="Ig_C2-set"/>
</dbReference>
<keyword evidence="10 17" id="KW-1133">Transmembrane helix</keyword>
<dbReference type="FunFam" id="2.60.40.10:FF:000625">
    <property type="entry name" value="Vascular cell adhesion molecule 1"/>
    <property type="match status" value="1"/>
</dbReference>
<feature type="domain" description="Ig-like" evidence="19">
    <location>
        <begin position="223"/>
        <end position="309"/>
    </location>
</feature>
<evidence type="ECO:0000256" key="12">
    <source>
        <dbReference type="ARBA" id="ARBA00023157"/>
    </source>
</evidence>
<evidence type="ECO:0000256" key="10">
    <source>
        <dbReference type="ARBA" id="ARBA00022989"/>
    </source>
</evidence>
<evidence type="ECO:0000259" key="19">
    <source>
        <dbReference type="PROSITE" id="PS50835"/>
    </source>
</evidence>
<evidence type="ECO:0000256" key="6">
    <source>
        <dbReference type="ARBA" id="ARBA00022729"/>
    </source>
</evidence>
<dbReference type="InterPro" id="IPR013151">
    <property type="entry name" value="Immunoglobulin_dom"/>
</dbReference>
<evidence type="ECO:0000256" key="17">
    <source>
        <dbReference type="SAM" id="Phobius"/>
    </source>
</evidence>